<dbReference type="AlphaFoldDB" id="A0A7L8AGX2"/>
<protein>
    <submittedName>
        <fullName evidence="1">Alpha/beta hydrolase</fullName>
    </submittedName>
</protein>
<keyword evidence="1" id="KW-0378">Hydrolase</keyword>
<dbReference type="Gene3D" id="3.40.50.1820">
    <property type="entry name" value="alpha/beta hydrolase"/>
    <property type="match status" value="1"/>
</dbReference>
<dbReference type="OrthoDB" id="659408at2"/>
<dbReference type="KEGG" id="phal:H9I45_01695"/>
<accession>A0A7L8AGX2</accession>
<reference evidence="1 2" key="1">
    <citation type="journal article" date="2016" name="Int. J. Syst. Evol. Microbiol.">
        <title>Polaribacter haliotis sp. nov., isolated from the gut of abalone Haliotis discus hannai.</title>
        <authorList>
            <person name="Kim Y.O."/>
            <person name="Park I.S."/>
            <person name="Park S."/>
            <person name="Nam B.H."/>
            <person name="Park J.M."/>
            <person name="Kim D.G."/>
            <person name="Yoon J.H."/>
        </authorList>
    </citation>
    <scope>NUCLEOTIDE SEQUENCE [LARGE SCALE GENOMIC DNA]</scope>
    <source>
        <strain evidence="1 2">KCTC 52418</strain>
    </source>
</reference>
<evidence type="ECO:0000313" key="2">
    <source>
        <dbReference type="Proteomes" id="UP000516764"/>
    </source>
</evidence>
<keyword evidence="2" id="KW-1185">Reference proteome</keyword>
<name>A0A7L8AGX2_9FLAO</name>
<dbReference type="Proteomes" id="UP000516764">
    <property type="component" value="Chromosome"/>
</dbReference>
<dbReference type="RefSeq" id="WP_088353665.1">
    <property type="nucleotide sequence ID" value="NZ_CP061813.1"/>
</dbReference>
<dbReference type="GO" id="GO:0016787">
    <property type="term" value="F:hydrolase activity"/>
    <property type="evidence" value="ECO:0007669"/>
    <property type="project" value="UniProtKB-KW"/>
</dbReference>
<gene>
    <name evidence="1" type="ORF">H9I45_01695</name>
</gene>
<dbReference type="InterPro" id="IPR029058">
    <property type="entry name" value="AB_hydrolase_fold"/>
</dbReference>
<organism evidence="1 2">
    <name type="scientific">Polaribacter haliotis</name>
    <dbReference type="NCBI Taxonomy" id="1888915"/>
    <lineage>
        <taxon>Bacteria</taxon>
        <taxon>Pseudomonadati</taxon>
        <taxon>Bacteroidota</taxon>
        <taxon>Flavobacteriia</taxon>
        <taxon>Flavobacteriales</taxon>
        <taxon>Flavobacteriaceae</taxon>
    </lineage>
</organism>
<sequence length="219" mass="25517">MEKTPIYFVPGLAAGPEIFENLELDLEKYSLHYLKWIKPLALEEDIDNYACRMSDEIKEKNPVLVGVSFGGIMVQEMAKFVNPRKVIIISSVKNENELPKRFKFAKFTKVYKFFPTVVVENFEEYARYFLGKSLKKKAALYKKYLSVRSKKYLKWSIYNIIKWKQLNPLDNIVHIHGTKDNVFPFKNVKNAIEIKGGTHIMILTKAKKITKIIDEVLTC</sequence>
<evidence type="ECO:0000313" key="1">
    <source>
        <dbReference type="EMBL" id="QOD61184.1"/>
    </source>
</evidence>
<dbReference type="EMBL" id="CP061813">
    <property type="protein sequence ID" value="QOD61184.1"/>
    <property type="molecule type" value="Genomic_DNA"/>
</dbReference>
<dbReference type="SUPFAM" id="SSF53474">
    <property type="entry name" value="alpha/beta-Hydrolases"/>
    <property type="match status" value="1"/>
</dbReference>
<proteinExistence type="predicted"/>